<comment type="caution">
    <text evidence="1">The sequence shown here is derived from an EMBL/GenBank/DDBJ whole genome shotgun (WGS) entry which is preliminary data.</text>
</comment>
<proteinExistence type="predicted"/>
<accession>A0A1G2FBE2</accession>
<organism evidence="1 2">
    <name type="scientific">Candidatus Portnoybacteria bacterium RIFCSPHIGHO2_01_FULL_40_12b</name>
    <dbReference type="NCBI Taxonomy" id="1801994"/>
    <lineage>
        <taxon>Bacteria</taxon>
        <taxon>Candidatus Portnoyibacteriota</taxon>
    </lineage>
</organism>
<evidence type="ECO:0000313" key="1">
    <source>
        <dbReference type="EMBL" id="OGZ35177.1"/>
    </source>
</evidence>
<evidence type="ECO:0000313" key="2">
    <source>
        <dbReference type="Proteomes" id="UP000176974"/>
    </source>
</evidence>
<protein>
    <submittedName>
        <fullName evidence="1">Uncharacterized protein</fullName>
    </submittedName>
</protein>
<gene>
    <name evidence="1" type="ORF">A2815_01315</name>
</gene>
<reference evidence="1 2" key="1">
    <citation type="journal article" date="2016" name="Nat. Commun.">
        <title>Thousands of microbial genomes shed light on interconnected biogeochemical processes in an aquifer system.</title>
        <authorList>
            <person name="Anantharaman K."/>
            <person name="Brown C.T."/>
            <person name="Hug L.A."/>
            <person name="Sharon I."/>
            <person name="Castelle C.J."/>
            <person name="Probst A.J."/>
            <person name="Thomas B.C."/>
            <person name="Singh A."/>
            <person name="Wilkins M.J."/>
            <person name="Karaoz U."/>
            <person name="Brodie E.L."/>
            <person name="Williams K.H."/>
            <person name="Hubbard S.S."/>
            <person name="Banfield J.F."/>
        </authorList>
    </citation>
    <scope>NUCLEOTIDE SEQUENCE [LARGE SCALE GENOMIC DNA]</scope>
</reference>
<dbReference type="AlphaFoldDB" id="A0A1G2FBE2"/>
<name>A0A1G2FBE2_9BACT</name>
<dbReference type="Proteomes" id="UP000176974">
    <property type="component" value="Unassembled WGS sequence"/>
</dbReference>
<dbReference type="EMBL" id="MHMY01000016">
    <property type="protein sequence ID" value="OGZ35177.1"/>
    <property type="molecule type" value="Genomic_DNA"/>
</dbReference>
<sequence>MKRSTLKILTTTEEIKEREKEFLEFLKSLAIEIDGEFFLPNVATINSYQNSSNVILVNFKKDRKIIPLGKRSELDSDLMKRIEEKLNKEPEKKKLWFWRNFFMNPLRVEEGKGKGKYFKNTSVLYCIK</sequence>